<name>A0A0C7P0Q3_DEFTU</name>
<dbReference type="OrthoDB" id="9803238at2"/>
<gene>
    <name evidence="6" type="primary">wecB1</name>
    <name evidence="6" type="ORF">DTL3_0483</name>
</gene>
<accession>A0A0C7P0Q3</accession>
<keyword evidence="7" id="KW-1185">Reference proteome</keyword>
<dbReference type="GO" id="GO:0008761">
    <property type="term" value="F:UDP-N-acetylglucosamine 2-epimerase activity"/>
    <property type="evidence" value="ECO:0007669"/>
    <property type="project" value="UniProtKB-EC"/>
</dbReference>
<dbReference type="RefSeq" id="WP_045087366.1">
    <property type="nucleotide sequence ID" value="NZ_LN824141.1"/>
</dbReference>
<dbReference type="PANTHER" id="PTHR43174:SF2">
    <property type="entry name" value="UDP-N-ACETYLGLUCOSAMINE 2-EPIMERASE"/>
    <property type="match status" value="1"/>
</dbReference>
<dbReference type="InterPro" id="IPR003331">
    <property type="entry name" value="UDP_GlcNAc_Epimerase_2_dom"/>
</dbReference>
<dbReference type="KEGG" id="dtn:DTL3_0483"/>
<dbReference type="NCBIfam" id="TIGR00236">
    <property type="entry name" value="wecB"/>
    <property type="match status" value="1"/>
</dbReference>
<dbReference type="EMBL" id="LN824141">
    <property type="protein sequence ID" value="CEP77805.1"/>
    <property type="molecule type" value="Genomic_DNA"/>
</dbReference>
<dbReference type="CDD" id="cd03786">
    <property type="entry name" value="GTB_UDP-GlcNAc_2-Epimerase"/>
    <property type="match status" value="1"/>
</dbReference>
<dbReference type="Pfam" id="PF02350">
    <property type="entry name" value="Epimerase_2"/>
    <property type="match status" value="1"/>
</dbReference>
<dbReference type="PANTHER" id="PTHR43174">
    <property type="entry name" value="UDP-N-ACETYLGLUCOSAMINE 2-EPIMERASE"/>
    <property type="match status" value="1"/>
</dbReference>
<dbReference type="PATRIC" id="fig|1006576.9.peg.474"/>
<dbReference type="InterPro" id="IPR029767">
    <property type="entry name" value="WecB-like"/>
</dbReference>
<dbReference type="Proteomes" id="UP000032809">
    <property type="component" value="Chromosome I"/>
</dbReference>
<organism evidence="6 7">
    <name type="scientific">Defluviitoga tunisiensis</name>
    <dbReference type="NCBI Taxonomy" id="1006576"/>
    <lineage>
        <taxon>Bacteria</taxon>
        <taxon>Thermotogati</taxon>
        <taxon>Thermotogota</taxon>
        <taxon>Thermotogae</taxon>
        <taxon>Petrotogales</taxon>
        <taxon>Petrotogaceae</taxon>
        <taxon>Defluviitoga</taxon>
    </lineage>
</organism>
<evidence type="ECO:0000313" key="7">
    <source>
        <dbReference type="Proteomes" id="UP000032809"/>
    </source>
</evidence>
<evidence type="ECO:0000256" key="1">
    <source>
        <dbReference type="ARBA" id="ARBA00023235"/>
    </source>
</evidence>
<keyword evidence="1 4" id="KW-0413">Isomerase</keyword>
<reference evidence="7" key="1">
    <citation type="submission" date="2014-11" db="EMBL/GenBank/DDBJ databases">
        <authorList>
            <person name="Wibberg D."/>
        </authorList>
    </citation>
    <scope>NUCLEOTIDE SEQUENCE [LARGE SCALE GENOMIC DNA]</scope>
    <source>
        <strain evidence="7">L3</strain>
    </source>
</reference>
<evidence type="ECO:0000256" key="3">
    <source>
        <dbReference type="ARBA" id="ARBA00038858"/>
    </source>
</evidence>
<protein>
    <recommendedName>
        <fullName evidence="3">UDP-N-acetylglucosamine 2-epimerase (non-hydrolyzing)</fullName>
        <ecNumber evidence="3">5.1.3.14</ecNumber>
    </recommendedName>
</protein>
<dbReference type="Gene3D" id="3.40.50.2000">
    <property type="entry name" value="Glycogen Phosphorylase B"/>
    <property type="match status" value="2"/>
</dbReference>
<dbReference type="EC" id="5.1.3.14" evidence="3"/>
<evidence type="ECO:0000256" key="2">
    <source>
        <dbReference type="ARBA" id="ARBA00038209"/>
    </source>
</evidence>
<evidence type="ECO:0000259" key="5">
    <source>
        <dbReference type="Pfam" id="PF02350"/>
    </source>
</evidence>
<evidence type="ECO:0000313" key="6">
    <source>
        <dbReference type="EMBL" id="CEP77805.1"/>
    </source>
</evidence>
<dbReference type="AlphaFoldDB" id="A0A0C7P0Q3"/>
<dbReference type="SUPFAM" id="SSF53756">
    <property type="entry name" value="UDP-Glycosyltransferase/glycogen phosphorylase"/>
    <property type="match status" value="1"/>
</dbReference>
<sequence length="368" mass="42674">MRIGLIFGTRPEAIKIAPIYLKLKEMNQDTLVIITAQHREILDQVLQLFQIKPNYDLNVMSDSQTLPILSQKLIYELDNLLQKEPLDYILVQGDTTTAFIGALISFYYKIPVAHIEAGLRTNDRYNPFPEEINRRLISVIASLHFAPTQRAKENLMKEGINETLIKVTGNTVVDALHWIIDNKKDNMHQTRVKYDLDNKRYILMTMHRRENWGEPMINVLKAVRRYLSENPDMYLVFPIHPNPIVKNIVYDNLQDLENAILLEPLEYFELISLMDGCIYIMTDSGGIQEEAPSFGKPVLILRDKTERPEILETNLAKLVGTNTQTVYEYMKKFENYKLENVNFQNPFGDGKASQRITEYLIEALYSTK</sequence>
<proteinExistence type="inferred from homology"/>
<feature type="domain" description="UDP-N-acetylglucosamine 2-epimerase" evidence="5">
    <location>
        <begin position="24"/>
        <end position="360"/>
    </location>
</feature>
<comment type="similarity">
    <text evidence="2 4">Belongs to the UDP-N-acetylglucosamine 2-epimerase family.</text>
</comment>
<dbReference type="STRING" id="1006576.DTL3_0483"/>
<evidence type="ECO:0000256" key="4">
    <source>
        <dbReference type="RuleBase" id="RU003513"/>
    </source>
</evidence>
<dbReference type="HOGENOM" id="CLU_041674_1_0_0"/>